<protein>
    <recommendedName>
        <fullName evidence="1">Carboxymuconolactone decarboxylase-like domain-containing protein</fullName>
    </recommendedName>
</protein>
<accession>A0A1M3L1X6</accession>
<dbReference type="InterPro" id="IPR003779">
    <property type="entry name" value="CMD-like"/>
</dbReference>
<dbReference type="GO" id="GO:0051920">
    <property type="term" value="F:peroxiredoxin activity"/>
    <property type="evidence" value="ECO:0007669"/>
    <property type="project" value="InterPro"/>
</dbReference>
<dbReference type="PANTHER" id="PTHR35446:SF2">
    <property type="entry name" value="CARBOXYMUCONOLACTONE DECARBOXYLASE-LIKE DOMAIN-CONTAINING PROTEIN"/>
    <property type="match status" value="1"/>
</dbReference>
<dbReference type="PANTHER" id="PTHR35446">
    <property type="entry name" value="SI:CH211-175M2.5"/>
    <property type="match status" value="1"/>
</dbReference>
<name>A0A1M3L1X6_9BACT</name>
<dbReference type="EMBL" id="MKVH01000013">
    <property type="protein sequence ID" value="OJX59239.1"/>
    <property type="molecule type" value="Genomic_DNA"/>
</dbReference>
<dbReference type="STRING" id="1895771.BGO89_02130"/>
<dbReference type="Gene3D" id="1.20.1290.10">
    <property type="entry name" value="AhpD-like"/>
    <property type="match status" value="1"/>
</dbReference>
<organism evidence="2 3">
    <name type="scientific">Candidatus Kapaibacterium thiocyanatum</name>
    <dbReference type="NCBI Taxonomy" id="1895771"/>
    <lineage>
        <taxon>Bacteria</taxon>
        <taxon>Pseudomonadati</taxon>
        <taxon>Candidatus Kapaibacteriota</taxon>
        <taxon>Candidatus Kapaibacteriia</taxon>
        <taxon>Candidatus Kapaibacteriales</taxon>
        <taxon>Candidatus Kapaibacteriaceae</taxon>
        <taxon>Candidatus Kapaibacterium</taxon>
    </lineage>
</organism>
<proteinExistence type="predicted"/>
<comment type="caution">
    <text evidence="2">The sequence shown here is derived from an EMBL/GenBank/DDBJ whole genome shotgun (WGS) entry which is preliminary data.</text>
</comment>
<gene>
    <name evidence="2" type="ORF">BGO89_02130</name>
</gene>
<dbReference type="AlphaFoldDB" id="A0A1M3L1X6"/>
<evidence type="ECO:0000313" key="2">
    <source>
        <dbReference type="EMBL" id="OJX59239.1"/>
    </source>
</evidence>
<evidence type="ECO:0000259" key="1">
    <source>
        <dbReference type="Pfam" id="PF02627"/>
    </source>
</evidence>
<dbReference type="Pfam" id="PF02627">
    <property type="entry name" value="CMD"/>
    <property type="match status" value="1"/>
</dbReference>
<dbReference type="SUPFAM" id="SSF69118">
    <property type="entry name" value="AhpD-like"/>
    <property type="match status" value="1"/>
</dbReference>
<sequence length="186" mass="20063">MAHVDVPEGMPGIRGLMMAYPQFAVHMNGIANALLRGDEVLTAAERETIAVVASRTNECIYCSRTHAAVARCHWGDEAGAGGIMDQILEDYRQAPLTPMLMALCDIAAAATRLDRAATAAAIDHARSLGANDMVIHDTVLIASSFCMFNRYVDGMETDIPTDPEVYARIGRQRSVEGYATPPILTP</sequence>
<feature type="domain" description="Carboxymuconolactone decarboxylase-like" evidence="1">
    <location>
        <begin position="21"/>
        <end position="71"/>
    </location>
</feature>
<dbReference type="Proteomes" id="UP000184233">
    <property type="component" value="Unassembled WGS sequence"/>
</dbReference>
<evidence type="ECO:0000313" key="3">
    <source>
        <dbReference type="Proteomes" id="UP000184233"/>
    </source>
</evidence>
<reference evidence="2 3" key="1">
    <citation type="submission" date="2016-09" db="EMBL/GenBank/DDBJ databases">
        <title>Genome-resolved meta-omics ties microbial dynamics to process performance in biotechnology for thiocyanate degradation.</title>
        <authorList>
            <person name="Kantor R.S."/>
            <person name="Huddy R.J."/>
            <person name="Iyer R."/>
            <person name="Thomas B.C."/>
            <person name="Brown C.T."/>
            <person name="Anantharaman K."/>
            <person name="Tringe S."/>
            <person name="Hettich R.L."/>
            <person name="Harrison S.T."/>
            <person name="Banfield J.F."/>
        </authorList>
    </citation>
    <scope>NUCLEOTIDE SEQUENCE [LARGE SCALE GENOMIC DNA]</scope>
    <source>
        <strain evidence="2">59-99</strain>
    </source>
</reference>
<dbReference type="InterPro" id="IPR029032">
    <property type="entry name" value="AhpD-like"/>
</dbReference>